<dbReference type="SUPFAM" id="SSF102705">
    <property type="entry name" value="NIF3 (NGG1p interacting factor 3)-like"/>
    <property type="match status" value="1"/>
</dbReference>
<keyword evidence="4" id="KW-1185">Reference proteome</keyword>
<dbReference type="GO" id="GO:0046872">
    <property type="term" value="F:metal ion binding"/>
    <property type="evidence" value="ECO:0007669"/>
    <property type="project" value="UniProtKB-KW"/>
</dbReference>
<gene>
    <name evidence="3" type="ORF">SLS62_010272</name>
</gene>
<evidence type="ECO:0000256" key="1">
    <source>
        <dbReference type="ARBA" id="ARBA00006964"/>
    </source>
</evidence>
<evidence type="ECO:0000313" key="3">
    <source>
        <dbReference type="EMBL" id="KAK7744314.1"/>
    </source>
</evidence>
<dbReference type="InterPro" id="IPR036069">
    <property type="entry name" value="DUF34/NIF3_sf"/>
</dbReference>
<proteinExistence type="inferred from homology"/>
<dbReference type="InterPro" id="IPR002678">
    <property type="entry name" value="DUF34/NIF3"/>
</dbReference>
<sequence length="206" mass="21786">MGRVPRGATVLSCHKGFDEVLTVGNNVALASRLGMDVTRGAVIQGYKGDAERTIGIVGPIGATSGAALRNQIEAEFGSLAEGTSCFGFDEDVACPVRADINTIAIMNAFQPAEVERVATKALELDLVTPSAAGRGRILYLTGAVRELGLTAALDKGMAVVCVGHRTCEEWGIRHLARTLREAWPSIEVDTILEDENTNNDSEGGMK</sequence>
<dbReference type="Gene3D" id="3.40.1390.30">
    <property type="entry name" value="NIF3 (NGG1p interacting factor 3)-like"/>
    <property type="match status" value="1"/>
</dbReference>
<organism evidence="3 4">
    <name type="scientific">Diatrype stigma</name>
    <dbReference type="NCBI Taxonomy" id="117547"/>
    <lineage>
        <taxon>Eukaryota</taxon>
        <taxon>Fungi</taxon>
        <taxon>Dikarya</taxon>
        <taxon>Ascomycota</taxon>
        <taxon>Pezizomycotina</taxon>
        <taxon>Sordariomycetes</taxon>
        <taxon>Xylariomycetidae</taxon>
        <taxon>Xylariales</taxon>
        <taxon>Diatrypaceae</taxon>
        <taxon>Diatrype</taxon>
    </lineage>
</organism>
<evidence type="ECO:0000313" key="4">
    <source>
        <dbReference type="Proteomes" id="UP001320420"/>
    </source>
</evidence>
<protein>
    <submittedName>
        <fullName evidence="3">Uncharacterized protein</fullName>
    </submittedName>
</protein>
<feature type="binding site" evidence="2">
    <location>
        <position position="168"/>
    </location>
    <ligand>
        <name>a divalent metal cation</name>
        <dbReference type="ChEBI" id="CHEBI:60240"/>
        <label>1</label>
    </ligand>
</feature>
<dbReference type="Proteomes" id="UP001320420">
    <property type="component" value="Unassembled WGS sequence"/>
</dbReference>
<evidence type="ECO:0000256" key="2">
    <source>
        <dbReference type="PIRSR" id="PIRSR602678-1"/>
    </source>
</evidence>
<dbReference type="Pfam" id="PF01784">
    <property type="entry name" value="DUF34_NIF3"/>
    <property type="match status" value="1"/>
</dbReference>
<reference evidence="3 4" key="1">
    <citation type="submission" date="2024-02" db="EMBL/GenBank/DDBJ databases">
        <title>De novo assembly and annotation of 12 fungi associated with fruit tree decline syndrome in Ontario, Canada.</title>
        <authorList>
            <person name="Sulman M."/>
            <person name="Ellouze W."/>
            <person name="Ilyukhin E."/>
        </authorList>
    </citation>
    <scope>NUCLEOTIDE SEQUENCE [LARGE SCALE GENOMIC DNA]</scope>
    <source>
        <strain evidence="3 4">M11/M66-122</strain>
    </source>
</reference>
<name>A0AAN9UHJ5_9PEZI</name>
<comment type="similarity">
    <text evidence="1">Belongs to the GTP cyclohydrolase I type 2/NIF3 family.</text>
</comment>
<keyword evidence="2" id="KW-0479">Metal-binding</keyword>
<accession>A0AAN9UHJ5</accession>
<dbReference type="EMBL" id="JAKJXP020000123">
    <property type="protein sequence ID" value="KAK7744314.1"/>
    <property type="molecule type" value="Genomic_DNA"/>
</dbReference>
<comment type="caution">
    <text evidence="3">The sequence shown here is derived from an EMBL/GenBank/DDBJ whole genome shotgun (WGS) entry which is preliminary data.</text>
</comment>
<feature type="binding site" evidence="2">
    <location>
        <position position="18"/>
    </location>
    <ligand>
        <name>a divalent metal cation</name>
        <dbReference type="ChEBI" id="CHEBI:60240"/>
        <label>1</label>
    </ligand>
</feature>
<dbReference type="AlphaFoldDB" id="A0AAN9UHJ5"/>
<feature type="binding site" evidence="2">
    <location>
        <position position="164"/>
    </location>
    <ligand>
        <name>a divalent metal cation</name>
        <dbReference type="ChEBI" id="CHEBI:60240"/>
        <label>1</label>
    </ligand>
</feature>